<dbReference type="PANTHER" id="PTHR11880">
    <property type="entry name" value="RIBOSOMAL PROTEIN S19P FAMILY MEMBER"/>
    <property type="match status" value="1"/>
</dbReference>
<dbReference type="PANTHER" id="PTHR11880:SF70">
    <property type="entry name" value="40S RIBOSOMAL PROTEIN S15"/>
    <property type="match status" value="1"/>
</dbReference>
<organism evidence="5 6">
    <name type="scientific">Populus alba x Populus x berolinensis</name>
    <dbReference type="NCBI Taxonomy" id="444605"/>
    <lineage>
        <taxon>Eukaryota</taxon>
        <taxon>Viridiplantae</taxon>
        <taxon>Streptophyta</taxon>
        <taxon>Embryophyta</taxon>
        <taxon>Tracheophyta</taxon>
        <taxon>Spermatophyta</taxon>
        <taxon>Magnoliopsida</taxon>
        <taxon>eudicotyledons</taxon>
        <taxon>Gunneridae</taxon>
        <taxon>Pentapetalae</taxon>
        <taxon>rosids</taxon>
        <taxon>fabids</taxon>
        <taxon>Malpighiales</taxon>
        <taxon>Salicaceae</taxon>
        <taxon>Saliceae</taxon>
        <taxon>Populus</taxon>
    </lineage>
</organism>
<evidence type="ECO:0000256" key="4">
    <source>
        <dbReference type="SAM" id="Phobius"/>
    </source>
</evidence>
<dbReference type="InterPro" id="IPR002222">
    <property type="entry name" value="Ribosomal_uS19"/>
</dbReference>
<dbReference type="AlphaFoldDB" id="A0AAD6QTL4"/>
<keyword evidence="4" id="KW-1133">Transmembrane helix</keyword>
<dbReference type="EMBL" id="JAQIZT010000005">
    <property type="protein sequence ID" value="KAJ6996283.1"/>
    <property type="molecule type" value="Genomic_DNA"/>
</dbReference>
<comment type="similarity">
    <text evidence="1">Belongs to the universal ribosomal protein uS19 family.</text>
</comment>
<evidence type="ECO:0000256" key="1">
    <source>
        <dbReference type="ARBA" id="ARBA00007345"/>
    </source>
</evidence>
<evidence type="ECO:0000313" key="5">
    <source>
        <dbReference type="EMBL" id="KAJ6996283.1"/>
    </source>
</evidence>
<dbReference type="GO" id="GO:0000028">
    <property type="term" value="P:ribosomal small subunit assembly"/>
    <property type="evidence" value="ECO:0007669"/>
    <property type="project" value="TreeGrafter"/>
</dbReference>
<keyword evidence="2" id="KW-0689">Ribosomal protein</keyword>
<evidence type="ECO:0000256" key="2">
    <source>
        <dbReference type="ARBA" id="ARBA00022980"/>
    </source>
</evidence>
<comment type="caution">
    <text evidence="5">The sequence shown here is derived from an EMBL/GenBank/DDBJ whole genome shotgun (WGS) entry which is preliminary data.</text>
</comment>
<dbReference type="InterPro" id="IPR023575">
    <property type="entry name" value="Ribosomal_uS19_SF"/>
</dbReference>
<reference evidence="5" key="1">
    <citation type="journal article" date="2023" name="Mol. Ecol. Resour.">
        <title>Chromosome-level genome assembly of a triploid poplar Populus alba 'Berolinensis'.</title>
        <authorList>
            <person name="Chen S."/>
            <person name="Yu Y."/>
            <person name="Wang X."/>
            <person name="Wang S."/>
            <person name="Zhang T."/>
            <person name="Zhou Y."/>
            <person name="He R."/>
            <person name="Meng N."/>
            <person name="Wang Y."/>
            <person name="Liu W."/>
            <person name="Liu Z."/>
            <person name="Liu J."/>
            <person name="Guo Q."/>
            <person name="Huang H."/>
            <person name="Sederoff R.R."/>
            <person name="Wang G."/>
            <person name="Qu G."/>
            <person name="Chen S."/>
        </authorList>
    </citation>
    <scope>NUCLEOTIDE SEQUENCE</scope>
    <source>
        <strain evidence="5">SC-2020</strain>
    </source>
</reference>
<keyword evidence="4" id="KW-0812">Transmembrane</keyword>
<keyword evidence="4" id="KW-0472">Membrane</keyword>
<evidence type="ECO:0000313" key="6">
    <source>
        <dbReference type="Proteomes" id="UP001164929"/>
    </source>
</evidence>
<keyword evidence="3" id="KW-0687">Ribonucleoprotein</keyword>
<dbReference type="GO" id="GO:0022627">
    <property type="term" value="C:cytosolic small ribosomal subunit"/>
    <property type="evidence" value="ECO:0007669"/>
    <property type="project" value="TreeGrafter"/>
</dbReference>
<feature type="transmembrane region" description="Helical" evidence="4">
    <location>
        <begin position="6"/>
        <end position="26"/>
    </location>
</feature>
<evidence type="ECO:0000256" key="3">
    <source>
        <dbReference type="ARBA" id="ARBA00023274"/>
    </source>
</evidence>
<proteinExistence type="inferred from homology"/>
<accession>A0AAD6QTL4</accession>
<dbReference type="Gene3D" id="3.30.860.10">
    <property type="entry name" value="30s Ribosomal Protein S19, Chain A"/>
    <property type="match status" value="1"/>
</dbReference>
<sequence>MLSLKKFSSHVFIFVDIICLGFWVYCNDRFQRGLKRKPMALIKKLRKAVRGDDLDALLDMSDDVLVKLFPAIACCRFHRGLKSKPMASIKKLRKAER</sequence>
<dbReference type="GO" id="GO:0006412">
    <property type="term" value="P:translation"/>
    <property type="evidence" value="ECO:0007669"/>
    <property type="project" value="InterPro"/>
</dbReference>
<dbReference type="GO" id="GO:0003735">
    <property type="term" value="F:structural constituent of ribosome"/>
    <property type="evidence" value="ECO:0007669"/>
    <property type="project" value="InterPro"/>
</dbReference>
<gene>
    <name evidence="5" type="ORF">NC653_013013</name>
</gene>
<dbReference type="Proteomes" id="UP001164929">
    <property type="component" value="Chromosome 5"/>
</dbReference>
<name>A0AAD6QTL4_9ROSI</name>
<keyword evidence="6" id="KW-1185">Reference proteome</keyword>
<protein>
    <submittedName>
        <fullName evidence="5">Uncharacterized protein</fullName>
    </submittedName>
</protein>